<dbReference type="EMBL" id="ML145230">
    <property type="protein sequence ID" value="TBU52967.1"/>
    <property type="molecule type" value="Genomic_DNA"/>
</dbReference>
<sequence>MPTHAVNGLLCVQWVESSCTQPILEDINAYISSLANATSFAYGFTGIQVTKPSFPGCGVIVGYPLALAHRLTIINRICAIVADTLLIILTWRSLGGGDVIRASSVLTGRGLIGVFLRNGTFLGILALNILILTILRQSELHNVTADIASTYVTPLSSILVSHFMLDLQEAYQKSNMVLDSDSPLNTLTSPNPGSRNFSPALGSFSAHFDNLGTNASYAERENAGEEAVDMTADPSTLGGAGPVST</sequence>
<organism evidence="1 2">
    <name type="scientific">Dichomitus squalens</name>
    <dbReference type="NCBI Taxonomy" id="114155"/>
    <lineage>
        <taxon>Eukaryota</taxon>
        <taxon>Fungi</taxon>
        <taxon>Dikarya</taxon>
        <taxon>Basidiomycota</taxon>
        <taxon>Agaricomycotina</taxon>
        <taxon>Agaricomycetes</taxon>
        <taxon>Polyporales</taxon>
        <taxon>Polyporaceae</taxon>
        <taxon>Dichomitus</taxon>
    </lineage>
</organism>
<evidence type="ECO:0000313" key="1">
    <source>
        <dbReference type="EMBL" id="TBU52967.1"/>
    </source>
</evidence>
<name>A0A4Q9PH86_9APHY</name>
<protein>
    <submittedName>
        <fullName evidence="1">Uncharacterized protein</fullName>
    </submittedName>
</protein>
<dbReference type="AlphaFoldDB" id="A0A4Q9PH86"/>
<evidence type="ECO:0000313" key="2">
    <source>
        <dbReference type="Proteomes" id="UP000292082"/>
    </source>
</evidence>
<accession>A0A4Q9PH86</accession>
<gene>
    <name evidence="1" type="ORF">BD310DRAFT_831119</name>
</gene>
<reference evidence="1 2" key="1">
    <citation type="submission" date="2019-01" db="EMBL/GenBank/DDBJ databases">
        <title>Draft genome sequences of three monokaryotic isolates of the white-rot basidiomycete fungus Dichomitus squalens.</title>
        <authorList>
            <consortium name="DOE Joint Genome Institute"/>
            <person name="Lopez S.C."/>
            <person name="Andreopoulos B."/>
            <person name="Pangilinan J."/>
            <person name="Lipzen A."/>
            <person name="Riley R."/>
            <person name="Ahrendt S."/>
            <person name="Ng V."/>
            <person name="Barry K."/>
            <person name="Daum C."/>
            <person name="Grigoriev I.V."/>
            <person name="Hilden K.S."/>
            <person name="Makela M.R."/>
            <person name="de Vries R.P."/>
        </authorList>
    </citation>
    <scope>NUCLEOTIDE SEQUENCE [LARGE SCALE GENOMIC DNA]</scope>
    <source>
        <strain evidence="1 2">CBS 464.89</strain>
    </source>
</reference>
<proteinExistence type="predicted"/>
<keyword evidence="2" id="KW-1185">Reference proteome</keyword>
<dbReference type="Proteomes" id="UP000292082">
    <property type="component" value="Unassembled WGS sequence"/>
</dbReference>